<proteinExistence type="predicted"/>
<reference evidence="1" key="1">
    <citation type="journal article" date="2023" name="Front. Mar. Sci.">
        <title>A new Merluccius polli reference genome to investigate the effects of global change in West African waters.</title>
        <authorList>
            <person name="Mateo J.L."/>
            <person name="Blanco-Fernandez C."/>
            <person name="Garcia-Vazquez E."/>
            <person name="Machado-Schiaffino G."/>
        </authorList>
    </citation>
    <scope>NUCLEOTIDE SEQUENCE</scope>
    <source>
        <strain evidence="1">C29</strain>
        <tissue evidence="1">Fin</tissue>
    </source>
</reference>
<gene>
    <name evidence="1" type="ORF">N1851_003781</name>
</gene>
<protein>
    <submittedName>
        <fullName evidence="1">Uncharacterized protein</fullName>
    </submittedName>
</protein>
<comment type="caution">
    <text evidence="1">The sequence shown here is derived from an EMBL/GenBank/DDBJ whole genome shotgun (WGS) entry which is preliminary data.</text>
</comment>
<keyword evidence="2" id="KW-1185">Reference proteome</keyword>
<dbReference type="Proteomes" id="UP001174136">
    <property type="component" value="Unassembled WGS sequence"/>
</dbReference>
<accession>A0AA47N9U1</accession>
<sequence>MGVGSCTLCGSPANLEHVLSLCRSSPVDGKLRWRHNQLLTQLAAGVEQARKKLKQLSKGPHFIHFLRAGESAAAETRSKGVLATASD</sequence>
<evidence type="ECO:0000313" key="1">
    <source>
        <dbReference type="EMBL" id="KAK0154157.1"/>
    </source>
</evidence>
<dbReference type="AlphaFoldDB" id="A0AA47N9U1"/>
<organism evidence="1 2">
    <name type="scientific">Merluccius polli</name>
    <name type="common">Benguela hake</name>
    <name type="synonym">Merluccius cadenati</name>
    <dbReference type="NCBI Taxonomy" id="89951"/>
    <lineage>
        <taxon>Eukaryota</taxon>
        <taxon>Metazoa</taxon>
        <taxon>Chordata</taxon>
        <taxon>Craniata</taxon>
        <taxon>Vertebrata</taxon>
        <taxon>Euteleostomi</taxon>
        <taxon>Actinopterygii</taxon>
        <taxon>Neopterygii</taxon>
        <taxon>Teleostei</taxon>
        <taxon>Neoteleostei</taxon>
        <taxon>Acanthomorphata</taxon>
        <taxon>Zeiogadaria</taxon>
        <taxon>Gadariae</taxon>
        <taxon>Gadiformes</taxon>
        <taxon>Gadoidei</taxon>
        <taxon>Merlucciidae</taxon>
        <taxon>Merluccius</taxon>
    </lineage>
</organism>
<evidence type="ECO:0000313" key="2">
    <source>
        <dbReference type="Proteomes" id="UP001174136"/>
    </source>
</evidence>
<name>A0AA47N9U1_MERPO</name>
<dbReference type="EMBL" id="JAOPHQ010000581">
    <property type="protein sequence ID" value="KAK0154157.1"/>
    <property type="molecule type" value="Genomic_DNA"/>
</dbReference>